<dbReference type="AlphaFoldDB" id="A0ABD6D964"/>
<dbReference type="RefSeq" id="WP_256395951.1">
    <property type="nucleotide sequence ID" value="NZ_JANHDJ010000003.1"/>
</dbReference>
<dbReference type="Proteomes" id="UP001597052">
    <property type="component" value="Unassembled WGS sequence"/>
</dbReference>
<proteinExistence type="predicted"/>
<evidence type="ECO:0000259" key="1">
    <source>
        <dbReference type="Pfam" id="PF25912"/>
    </source>
</evidence>
<keyword evidence="3" id="KW-1185">Reference proteome</keyword>
<feature type="domain" description="DUF7964" evidence="1">
    <location>
        <begin position="7"/>
        <end position="90"/>
    </location>
</feature>
<dbReference type="EMBL" id="JBHUDM010000003">
    <property type="protein sequence ID" value="MFD1642553.1"/>
    <property type="molecule type" value="Genomic_DNA"/>
</dbReference>
<name>A0ABD6D964_9EURY</name>
<dbReference type="InterPro" id="IPR058270">
    <property type="entry name" value="DUF7964"/>
</dbReference>
<dbReference type="Pfam" id="PF25912">
    <property type="entry name" value="DUF7964"/>
    <property type="match status" value="1"/>
</dbReference>
<protein>
    <recommendedName>
        <fullName evidence="1">DUF7964 domain-containing protein</fullName>
    </recommendedName>
</protein>
<comment type="caution">
    <text evidence="2">The sequence shown here is derived from an EMBL/GenBank/DDBJ whole genome shotgun (WGS) entry which is preliminary data.</text>
</comment>
<reference evidence="2 3" key="1">
    <citation type="journal article" date="2019" name="Int. J. Syst. Evol. Microbiol.">
        <title>The Global Catalogue of Microorganisms (GCM) 10K type strain sequencing project: providing services to taxonomists for standard genome sequencing and annotation.</title>
        <authorList>
            <consortium name="The Broad Institute Genomics Platform"/>
            <consortium name="The Broad Institute Genome Sequencing Center for Infectious Disease"/>
            <person name="Wu L."/>
            <person name="Ma J."/>
        </authorList>
    </citation>
    <scope>NUCLEOTIDE SEQUENCE [LARGE SCALE GENOMIC DNA]</scope>
    <source>
        <strain evidence="2 3">CGMCC 1.10593</strain>
    </source>
</reference>
<organism evidence="2 3">
    <name type="scientific">Halohasta litorea</name>
    <dbReference type="NCBI Taxonomy" id="869891"/>
    <lineage>
        <taxon>Archaea</taxon>
        <taxon>Methanobacteriati</taxon>
        <taxon>Methanobacteriota</taxon>
        <taxon>Stenosarchaea group</taxon>
        <taxon>Halobacteria</taxon>
        <taxon>Halobacteriales</taxon>
        <taxon>Haloferacaceae</taxon>
        <taxon>Halohasta</taxon>
    </lineage>
</organism>
<gene>
    <name evidence="2" type="ORF">ACFSBW_11780</name>
</gene>
<sequence>MTTDGALLESLPDSRVTAALLSDLEDADAIRTAIPLLAEAHDGQEISDRVVIQTESVAVVASYTDGEGWTVDHRINGTDRDPSDVLEEAMVAGQGDSSLVEAPGE</sequence>
<evidence type="ECO:0000313" key="2">
    <source>
        <dbReference type="EMBL" id="MFD1642553.1"/>
    </source>
</evidence>
<accession>A0ABD6D964</accession>
<evidence type="ECO:0000313" key="3">
    <source>
        <dbReference type="Proteomes" id="UP001597052"/>
    </source>
</evidence>